<dbReference type="GO" id="GO:0016887">
    <property type="term" value="F:ATP hydrolysis activity"/>
    <property type="evidence" value="ECO:0007669"/>
    <property type="project" value="InterPro"/>
</dbReference>
<dbReference type="EMBL" id="JADILY010000103">
    <property type="protein sequence ID" value="MBO8481893.1"/>
    <property type="molecule type" value="Genomic_DNA"/>
</dbReference>
<evidence type="ECO:0000256" key="3">
    <source>
        <dbReference type="ARBA" id="ARBA00022840"/>
    </source>
</evidence>
<dbReference type="PANTHER" id="PTHR42734">
    <property type="entry name" value="METAL TRANSPORT SYSTEM ATP-BINDING PROTEIN TM_0124-RELATED"/>
    <property type="match status" value="1"/>
</dbReference>
<reference evidence="5" key="1">
    <citation type="submission" date="2020-10" db="EMBL/GenBank/DDBJ databases">
        <authorList>
            <person name="Gilroy R."/>
        </authorList>
    </citation>
    <scope>NUCLEOTIDE SEQUENCE</scope>
    <source>
        <strain evidence="5">B3-2255</strain>
    </source>
</reference>
<keyword evidence="2" id="KW-0547">Nucleotide-binding</keyword>
<evidence type="ECO:0000256" key="1">
    <source>
        <dbReference type="ARBA" id="ARBA00022448"/>
    </source>
</evidence>
<name>A0A9D9NQP4_9BACT</name>
<keyword evidence="1" id="KW-0813">Transport</keyword>
<dbReference type="Gene3D" id="3.40.50.300">
    <property type="entry name" value="P-loop containing nucleotide triphosphate hydrolases"/>
    <property type="match status" value="1"/>
</dbReference>
<dbReference type="Pfam" id="PF00005">
    <property type="entry name" value="ABC_tran"/>
    <property type="match status" value="1"/>
</dbReference>
<dbReference type="SUPFAM" id="SSF52540">
    <property type="entry name" value="P-loop containing nucleoside triphosphate hydrolases"/>
    <property type="match status" value="1"/>
</dbReference>
<protein>
    <submittedName>
        <fullName evidence="5">ABC transporter ATP-binding protein</fullName>
    </submittedName>
</protein>
<dbReference type="InterPro" id="IPR027417">
    <property type="entry name" value="P-loop_NTPase"/>
</dbReference>
<reference evidence="5" key="2">
    <citation type="journal article" date="2021" name="PeerJ">
        <title>Extensive microbial diversity within the chicken gut microbiome revealed by metagenomics and culture.</title>
        <authorList>
            <person name="Gilroy R."/>
            <person name="Ravi A."/>
            <person name="Getino M."/>
            <person name="Pursley I."/>
            <person name="Horton D.L."/>
            <person name="Alikhan N.F."/>
            <person name="Baker D."/>
            <person name="Gharbi K."/>
            <person name="Hall N."/>
            <person name="Watson M."/>
            <person name="Adriaenssens E.M."/>
            <person name="Foster-Nyarko E."/>
            <person name="Jarju S."/>
            <person name="Secka A."/>
            <person name="Antonio M."/>
            <person name="Oren A."/>
            <person name="Chaudhuri R.R."/>
            <person name="La Ragione R."/>
            <person name="Hildebrand F."/>
            <person name="Pallen M.J."/>
        </authorList>
    </citation>
    <scope>NUCLEOTIDE SEQUENCE</scope>
    <source>
        <strain evidence="5">B3-2255</strain>
    </source>
</reference>
<dbReference type="SMART" id="SM00382">
    <property type="entry name" value="AAA"/>
    <property type="match status" value="1"/>
</dbReference>
<dbReference type="InterPro" id="IPR050153">
    <property type="entry name" value="Metal_Ion_Import_ABC"/>
</dbReference>
<sequence length="239" mass="26045">MIRFESLSIGYGDRMLVRDACAEIPDGSFTALLGRNGSGKSTLLSAICGAKRDYSGKIYADSVDVGSVPQYRLASAVSYVSTERVRVPGMTCLELVSLGRAPYTGWDGRLSDKDREIVLHALELTGMEGFAHRRMERMSDGECQRVMIARALAQDTPVILLDEPTSFLDYPNRRDLCSLLAGLAHDEGKTVLCSTHELEIALGMCDFAMLLDGGRLEFMSVAAMVESGRIGEVFGYGKP</sequence>
<dbReference type="AlphaFoldDB" id="A0A9D9NQP4"/>
<keyword evidence="3 5" id="KW-0067">ATP-binding</keyword>
<organism evidence="5 6">
    <name type="scientific">Candidatus Merdivivens faecigallinarum</name>
    <dbReference type="NCBI Taxonomy" id="2840871"/>
    <lineage>
        <taxon>Bacteria</taxon>
        <taxon>Pseudomonadati</taxon>
        <taxon>Bacteroidota</taxon>
        <taxon>Bacteroidia</taxon>
        <taxon>Bacteroidales</taxon>
        <taxon>Muribaculaceae</taxon>
        <taxon>Muribaculaceae incertae sedis</taxon>
        <taxon>Candidatus Merdivivens</taxon>
    </lineage>
</organism>
<dbReference type="CDD" id="cd03214">
    <property type="entry name" value="ABC_Iron-Siderophores_B12_Hemin"/>
    <property type="match status" value="1"/>
</dbReference>
<dbReference type="GO" id="GO:0005524">
    <property type="term" value="F:ATP binding"/>
    <property type="evidence" value="ECO:0007669"/>
    <property type="project" value="UniProtKB-KW"/>
</dbReference>
<evidence type="ECO:0000259" key="4">
    <source>
        <dbReference type="PROSITE" id="PS50893"/>
    </source>
</evidence>
<dbReference type="PANTHER" id="PTHR42734:SF21">
    <property type="entry name" value="IRON ABC TRANSPORTER, ATP-BINDING PROTEIN"/>
    <property type="match status" value="1"/>
</dbReference>
<proteinExistence type="predicted"/>
<evidence type="ECO:0000313" key="5">
    <source>
        <dbReference type="EMBL" id="MBO8481893.1"/>
    </source>
</evidence>
<dbReference type="InterPro" id="IPR003593">
    <property type="entry name" value="AAA+_ATPase"/>
</dbReference>
<evidence type="ECO:0000313" key="6">
    <source>
        <dbReference type="Proteomes" id="UP000823772"/>
    </source>
</evidence>
<dbReference type="InterPro" id="IPR003439">
    <property type="entry name" value="ABC_transporter-like_ATP-bd"/>
</dbReference>
<gene>
    <name evidence="5" type="ORF">IAC87_05040</name>
</gene>
<dbReference type="Proteomes" id="UP000823772">
    <property type="component" value="Unassembled WGS sequence"/>
</dbReference>
<comment type="caution">
    <text evidence="5">The sequence shown here is derived from an EMBL/GenBank/DDBJ whole genome shotgun (WGS) entry which is preliminary data.</text>
</comment>
<dbReference type="PROSITE" id="PS50893">
    <property type="entry name" value="ABC_TRANSPORTER_2"/>
    <property type="match status" value="1"/>
</dbReference>
<accession>A0A9D9NQP4</accession>
<feature type="domain" description="ABC transporter" evidence="4">
    <location>
        <begin position="2"/>
        <end position="238"/>
    </location>
</feature>
<evidence type="ECO:0000256" key="2">
    <source>
        <dbReference type="ARBA" id="ARBA00022741"/>
    </source>
</evidence>